<dbReference type="PROSITE" id="PS51470">
    <property type="entry name" value="FG_GAP"/>
    <property type="match status" value="7"/>
</dbReference>
<evidence type="ECO:0000256" key="3">
    <source>
        <dbReference type="ARBA" id="ARBA00022692"/>
    </source>
</evidence>
<dbReference type="InterPro" id="IPR013649">
    <property type="entry name" value="Integrin_alpha_Ig-like_1"/>
</dbReference>
<dbReference type="Gene3D" id="2.60.40.1460">
    <property type="entry name" value="Integrin domains. Chain A, domain 2"/>
    <property type="match status" value="1"/>
</dbReference>
<dbReference type="PROSITE" id="PS00242">
    <property type="entry name" value="INTEGRIN_ALPHA"/>
    <property type="match status" value="1"/>
</dbReference>
<dbReference type="InterPro" id="IPR018184">
    <property type="entry name" value="Integrin_alpha_C_CS"/>
</dbReference>
<evidence type="ECO:0000256" key="8">
    <source>
        <dbReference type="ARBA" id="ARBA00023037"/>
    </source>
</evidence>
<dbReference type="GO" id="GO:0048468">
    <property type="term" value="P:cell development"/>
    <property type="evidence" value="ECO:0007669"/>
    <property type="project" value="UniProtKB-ARBA"/>
</dbReference>
<keyword evidence="9 13" id="KW-0472">Membrane</keyword>
<feature type="transmembrane region" description="Helical" evidence="13">
    <location>
        <begin position="1245"/>
        <end position="1269"/>
    </location>
</feature>
<dbReference type="CTD" id="32661"/>
<evidence type="ECO:0000256" key="4">
    <source>
        <dbReference type="ARBA" id="ARBA00022729"/>
    </source>
</evidence>
<dbReference type="InterPro" id="IPR000413">
    <property type="entry name" value="Integrin_alpha"/>
</dbReference>
<evidence type="ECO:0000259" key="16">
    <source>
        <dbReference type="Pfam" id="PF20805"/>
    </source>
</evidence>
<accession>A0A6J2SUT8</accession>
<dbReference type="PANTHER" id="PTHR23220:SF133">
    <property type="entry name" value="INTEGRIN ALPHA-PS2"/>
    <property type="match status" value="1"/>
</dbReference>
<dbReference type="Proteomes" id="UP000504633">
    <property type="component" value="Unplaced"/>
</dbReference>
<evidence type="ECO:0000256" key="9">
    <source>
        <dbReference type="ARBA" id="ARBA00023136"/>
    </source>
</evidence>
<dbReference type="PRINTS" id="PR01185">
    <property type="entry name" value="INTEGRINA"/>
</dbReference>
<evidence type="ECO:0000256" key="14">
    <source>
        <dbReference type="SAM" id="MobiDB-lite"/>
    </source>
</evidence>
<feature type="compositionally biased region" description="Low complexity" evidence="14">
    <location>
        <begin position="895"/>
        <end position="905"/>
    </location>
</feature>
<dbReference type="SUPFAM" id="SSF69179">
    <property type="entry name" value="Integrin domains"/>
    <property type="match status" value="3"/>
</dbReference>
<dbReference type="Gene3D" id="1.20.5.930">
    <property type="entry name" value="Bicelle-embedded integrin alpha(iib) transmembrane segment"/>
    <property type="match status" value="1"/>
</dbReference>
<dbReference type="Pfam" id="PF01839">
    <property type="entry name" value="FG-GAP"/>
    <property type="match status" value="2"/>
</dbReference>
<evidence type="ECO:0000256" key="12">
    <source>
        <dbReference type="PROSITE-ProRule" id="PRU00803"/>
    </source>
</evidence>
<protein>
    <submittedName>
        <fullName evidence="19">Integrin alpha-PS2 isoform X2</fullName>
    </submittedName>
</protein>
<keyword evidence="5" id="KW-0677">Repeat</keyword>
<feature type="region of interest" description="Disordered" evidence="14">
    <location>
        <begin position="889"/>
        <end position="928"/>
    </location>
</feature>
<feature type="chain" id="PRO_5027138590" evidence="13">
    <location>
        <begin position="24"/>
        <end position="1299"/>
    </location>
</feature>
<evidence type="ECO:0000259" key="15">
    <source>
        <dbReference type="Pfam" id="PF08441"/>
    </source>
</evidence>
<feature type="repeat" description="FG-GAP" evidence="12">
    <location>
        <begin position="287"/>
        <end position="352"/>
    </location>
</feature>
<feature type="region of interest" description="Disordered" evidence="14">
    <location>
        <begin position="1111"/>
        <end position="1137"/>
    </location>
</feature>
<dbReference type="GO" id="GO:0007229">
    <property type="term" value="P:integrin-mediated signaling pathway"/>
    <property type="evidence" value="ECO:0007669"/>
    <property type="project" value="UniProtKB-KW"/>
</dbReference>
<dbReference type="Pfam" id="PF20805">
    <property type="entry name" value="Integrin_A_Ig_2"/>
    <property type="match status" value="1"/>
</dbReference>
<dbReference type="Gene3D" id="2.130.10.130">
    <property type="entry name" value="Integrin alpha, N-terminal"/>
    <property type="match status" value="1"/>
</dbReference>
<keyword evidence="3 13" id="KW-0812">Transmembrane</keyword>
<dbReference type="GO" id="GO:0007157">
    <property type="term" value="P:heterophilic cell-cell adhesion via plasma membrane cell adhesion molecules"/>
    <property type="evidence" value="ECO:0007669"/>
    <property type="project" value="UniProtKB-ARBA"/>
</dbReference>
<feature type="compositionally biased region" description="Polar residues" evidence="14">
    <location>
        <begin position="915"/>
        <end position="928"/>
    </location>
</feature>
<dbReference type="PANTHER" id="PTHR23220">
    <property type="entry name" value="INTEGRIN ALPHA"/>
    <property type="match status" value="1"/>
</dbReference>
<dbReference type="InterPro" id="IPR032695">
    <property type="entry name" value="Integrin_dom_sf"/>
</dbReference>
<evidence type="ECO:0000259" key="17">
    <source>
        <dbReference type="Pfam" id="PF20806"/>
    </source>
</evidence>
<dbReference type="GO" id="GO:0008305">
    <property type="term" value="C:integrin complex"/>
    <property type="evidence" value="ECO:0007669"/>
    <property type="project" value="InterPro"/>
</dbReference>
<dbReference type="FunFam" id="1.20.5.930:FF:000009">
    <property type="entry name" value="integrin alpha-PS2 isoform X2"/>
    <property type="match status" value="1"/>
</dbReference>
<comment type="subcellular location">
    <subcellularLocation>
        <location evidence="1 13">Membrane</location>
        <topology evidence="1 13">Single-pass type I membrane protein</topology>
    </subcellularLocation>
</comment>
<evidence type="ECO:0000256" key="13">
    <source>
        <dbReference type="RuleBase" id="RU003762"/>
    </source>
</evidence>
<dbReference type="OrthoDB" id="5317514at2759"/>
<dbReference type="InterPro" id="IPR013517">
    <property type="entry name" value="FG-GAP"/>
</dbReference>
<evidence type="ECO:0000256" key="1">
    <source>
        <dbReference type="ARBA" id="ARBA00004479"/>
    </source>
</evidence>
<feature type="region of interest" description="Disordered" evidence="14">
    <location>
        <begin position="990"/>
        <end position="1054"/>
    </location>
</feature>
<feature type="repeat" description="FG-GAP" evidence="12">
    <location>
        <begin position="111"/>
        <end position="168"/>
    </location>
</feature>
<evidence type="ECO:0000256" key="7">
    <source>
        <dbReference type="ARBA" id="ARBA00022989"/>
    </source>
</evidence>
<dbReference type="Pfam" id="PF08441">
    <property type="entry name" value="Integrin_A_Ig_1"/>
    <property type="match status" value="1"/>
</dbReference>
<keyword evidence="10 13" id="KW-0675">Receptor</keyword>
<organism evidence="18 19">
    <name type="scientific">Drosophila hydei</name>
    <name type="common">Fruit fly</name>
    <dbReference type="NCBI Taxonomy" id="7224"/>
    <lineage>
        <taxon>Eukaryota</taxon>
        <taxon>Metazoa</taxon>
        <taxon>Ecdysozoa</taxon>
        <taxon>Arthropoda</taxon>
        <taxon>Hexapoda</taxon>
        <taxon>Insecta</taxon>
        <taxon>Pterygota</taxon>
        <taxon>Neoptera</taxon>
        <taxon>Endopterygota</taxon>
        <taxon>Diptera</taxon>
        <taxon>Brachycera</taxon>
        <taxon>Muscomorpha</taxon>
        <taxon>Ephydroidea</taxon>
        <taxon>Drosophilidae</taxon>
        <taxon>Drosophila</taxon>
    </lineage>
</organism>
<dbReference type="GeneID" id="111596559"/>
<evidence type="ECO:0000256" key="2">
    <source>
        <dbReference type="ARBA" id="ARBA00008054"/>
    </source>
</evidence>
<dbReference type="InterPro" id="IPR048286">
    <property type="entry name" value="Integrin_alpha_Ig-like_3"/>
</dbReference>
<dbReference type="InterPro" id="IPR048285">
    <property type="entry name" value="Integrin_alpha_Ig-like_2"/>
</dbReference>
<dbReference type="GO" id="GO:0033627">
    <property type="term" value="P:cell adhesion mediated by integrin"/>
    <property type="evidence" value="ECO:0007669"/>
    <property type="project" value="TreeGrafter"/>
</dbReference>
<name>A0A6J2SUT8_DROHY</name>
<feature type="domain" description="Integrin alpha third immunoglobulin-like" evidence="17">
    <location>
        <begin position="779"/>
        <end position="900"/>
    </location>
</feature>
<proteinExistence type="inferred from homology"/>
<dbReference type="SMART" id="SM00191">
    <property type="entry name" value="Int_alpha"/>
    <property type="match status" value="5"/>
</dbReference>
<evidence type="ECO:0000256" key="5">
    <source>
        <dbReference type="ARBA" id="ARBA00022737"/>
    </source>
</evidence>
<feature type="compositionally biased region" description="Low complexity" evidence="14">
    <location>
        <begin position="1007"/>
        <end position="1035"/>
    </location>
</feature>
<dbReference type="RefSeq" id="XP_030079915.1">
    <property type="nucleotide sequence ID" value="XM_030224055.1"/>
</dbReference>
<dbReference type="InterPro" id="IPR028994">
    <property type="entry name" value="Integrin_alpha_N"/>
</dbReference>
<dbReference type="GO" id="GO:0009897">
    <property type="term" value="C:external side of plasma membrane"/>
    <property type="evidence" value="ECO:0007669"/>
    <property type="project" value="TreeGrafter"/>
</dbReference>
<comment type="similarity">
    <text evidence="2 13">Belongs to the integrin alpha chain family.</text>
</comment>
<feature type="signal peptide" evidence="13">
    <location>
        <begin position="1"/>
        <end position="23"/>
    </location>
</feature>
<evidence type="ECO:0000313" key="18">
    <source>
        <dbReference type="Proteomes" id="UP000504633"/>
    </source>
</evidence>
<dbReference type="Gene3D" id="2.60.40.1510">
    <property type="entry name" value="ntegrin, alpha v. Chain A, domain 3"/>
    <property type="match status" value="1"/>
</dbReference>
<evidence type="ECO:0000256" key="6">
    <source>
        <dbReference type="ARBA" id="ARBA00022889"/>
    </source>
</evidence>
<dbReference type="Gene3D" id="2.60.40.1530">
    <property type="entry name" value="ntegrin, alpha v. Chain A, domain 4"/>
    <property type="match status" value="2"/>
</dbReference>
<dbReference type="GO" id="GO:0005178">
    <property type="term" value="F:integrin binding"/>
    <property type="evidence" value="ECO:0007669"/>
    <property type="project" value="TreeGrafter"/>
</dbReference>
<dbReference type="InterPro" id="IPR013519">
    <property type="entry name" value="Int_alpha_beta-p"/>
</dbReference>
<keyword evidence="6 13" id="KW-0130">Cell adhesion</keyword>
<feature type="domain" description="Integrin alpha second immunoglobulin-like" evidence="16">
    <location>
        <begin position="630"/>
        <end position="762"/>
    </location>
</feature>
<gene>
    <name evidence="19" type="primary">LOC111596559</name>
</gene>
<keyword evidence="4 13" id="KW-0732">Signal</keyword>
<sequence length="1299" mass="143882">MISRWSSLQALLLLLMLMMHCSRHPTTNAYNIDLPSYVRHRHVSNSMFGFSIALHKTRNNYANNSLVVGAPKFDTSTYQERVVEAGAVFKCSMNDDDCHLVQFDSKGNNKNTMGETIDRKSYQWLGATVATGRDSDLVVACAPRYVFHTMTPSRALRYDPVGTCFTSHNFAQFHEISPCRTNNWGYHRQGSCQAGFSAAINSNGSRLFIGAPGSWYWQGQAISQDVTRPENQVFSTAESSSANDDSYLGYSMVTGDFDADRSEDVAIGMPRGANLSGKVVVSRWNMANIMNISGHQIGEYFGYALASSDVDGDGLDDLIIGAPMYTELNNVEGKYDVGRIYVVLQGGISQSERWNKEFIREGFQTKGRFGLALTTLGDVNGDGYGDFAVGAPYDGPEGRGVVYIYHGSAMGPLLKPSQVIKAESLVEAAPYPRTFGFALSGGVDMDGNTYPDLAVGAYASDQVFIFKSRPVAAVNAETVFASASKLISLEDRTCQLQRDHKRVPCMPLSTCWSYTGRYLPTQLDFEVSWLLDAKKTRNPRMFFLRDEGKNIRNQTIRLAYGQRYCLNETVYLMDGVQDKLTPLEVEARYNLRSSRPIEARSRTRRAALEPVIDQNREIILRDAINIQKNCGPDNICEPDLVLTVKAVDKYLFVSGEPLTIEVLIKNNNEDAFEAAFYMMTPKDLQFTKLQQLGEKIDMPITCSAPDASNNYTLKCDIGNPLKGGNMTHFAVSFVPAEKHTKTSSYDFYWVANSTNVERKNSEYDNVGSKSIGVWVETDLTIKGTSLPDYQVYKAADYKAPGNATTEDELGPQVVHIYELRNNLSSFIEGAAVDIYYPYQTESGDPLMYIVNQPETGGKIRCDKIEVNELGLKLNEKQKNKSYLHAQGAISNSVPASSEGQASSEESGGHVEISHGIQTGNTVGVTVGNDNQRSLTAKQKELLEREDAQDAAGDASFVHLDRANQADSHHEANFNQSSGSFARAGFIPAAPSDELHSHSTHGHIQMAPPQVSSSSRSSSSSSYQMRPQQQQQRQQQLYLAGGSPDKSMYGGRNGNFHAGTLDLDTFERGNVDNELHNSQVQYGQPAVQRHVVYSSGSKPYYGRENEDFYDEDNQQQKALGQWHSSSSSSSSSGAPRRFRRDMPTTIETRLANGISPCLGVKCRRLRCYLENLGYEDADAAFVAIRARMVATTMEKLAPTVPLNVSTLAVANVTSLPFIGKPKEKILKTHEIFYKAQPEPQQVPDVVPLWVVVLAACAGALIFLLLVLLLYKLGFFKRNRPADHSQERQPLRNGYHGDEHL</sequence>
<feature type="domain" description="Integrin alpha first immunoglubulin-like" evidence="15">
    <location>
        <begin position="468"/>
        <end position="629"/>
    </location>
</feature>
<feature type="repeat" description="FG-GAP" evidence="12">
    <location>
        <begin position="235"/>
        <end position="286"/>
    </location>
</feature>
<feature type="repeat" description="FG-GAP" evidence="12">
    <location>
        <begin position="355"/>
        <end position="414"/>
    </location>
</feature>
<feature type="repeat" description="FG-GAP" evidence="12">
    <location>
        <begin position="34"/>
        <end position="100"/>
    </location>
</feature>
<keyword evidence="8 13" id="KW-0401">Integrin</keyword>
<feature type="repeat" description="FG-GAP" evidence="12">
    <location>
        <begin position="418"/>
        <end position="483"/>
    </location>
</feature>
<evidence type="ECO:0000313" key="19">
    <source>
        <dbReference type="RefSeq" id="XP_030079915.1"/>
    </source>
</evidence>
<dbReference type="GO" id="GO:0007160">
    <property type="term" value="P:cell-matrix adhesion"/>
    <property type="evidence" value="ECO:0007669"/>
    <property type="project" value="TreeGrafter"/>
</dbReference>
<keyword evidence="18" id="KW-1185">Reference proteome</keyword>
<dbReference type="Pfam" id="PF20806">
    <property type="entry name" value="Integrin_A_Ig_3"/>
    <property type="match status" value="1"/>
</dbReference>
<keyword evidence="7 13" id="KW-1133">Transmembrane helix</keyword>
<dbReference type="GO" id="GO:0048513">
    <property type="term" value="P:animal organ development"/>
    <property type="evidence" value="ECO:0007669"/>
    <property type="project" value="UniProtKB-ARBA"/>
</dbReference>
<evidence type="ECO:0000256" key="11">
    <source>
        <dbReference type="ARBA" id="ARBA00023180"/>
    </source>
</evidence>
<evidence type="ECO:0000256" key="10">
    <source>
        <dbReference type="ARBA" id="ARBA00023170"/>
    </source>
</evidence>
<keyword evidence="11" id="KW-0325">Glycoprotein</keyword>
<dbReference type="SUPFAM" id="SSF69318">
    <property type="entry name" value="Integrin alpha N-terminal domain"/>
    <property type="match status" value="1"/>
</dbReference>
<reference evidence="19" key="1">
    <citation type="submission" date="2025-08" db="UniProtKB">
        <authorList>
            <consortium name="RefSeq"/>
        </authorList>
    </citation>
    <scope>IDENTIFICATION</scope>
    <source>
        <strain evidence="19">15085-1641.00</strain>
        <tissue evidence="19">Whole body</tissue>
    </source>
</reference>
<feature type="repeat" description="FG-GAP" evidence="12">
    <location>
        <begin position="180"/>
        <end position="233"/>
    </location>
</feature>